<proteinExistence type="predicted"/>
<protein>
    <submittedName>
        <fullName evidence="1">Uncharacterized protein</fullName>
    </submittedName>
</protein>
<accession>A0A7L4WET4</accession>
<organism evidence="1 2">
    <name type="scientific">Pseudolactococcus paracarnosus</name>
    <dbReference type="NCBI Taxonomy" id="2749962"/>
    <lineage>
        <taxon>Bacteria</taxon>
        <taxon>Bacillati</taxon>
        <taxon>Bacillota</taxon>
        <taxon>Bacilli</taxon>
        <taxon>Lactobacillales</taxon>
        <taxon>Streptococcaceae</taxon>
        <taxon>Pseudolactococcus</taxon>
    </lineage>
</organism>
<name>A0A7L4WET4_9LACT</name>
<dbReference type="AlphaFoldDB" id="A0A7L4WET4"/>
<reference evidence="1 2" key="1">
    <citation type="submission" date="2016-09" db="EMBL/GenBank/DDBJ databases">
        <title>Lactic acid bacteria from MAP meat Genome sequencing and assembly.</title>
        <authorList>
            <person name="Behr J."/>
            <person name="Hilgarth M."/>
            <person name="Vogel R.F."/>
        </authorList>
    </citation>
    <scope>NUCLEOTIDE SEQUENCE [LARGE SCALE GENOMIC DNA]</scope>
    <source>
        <strain evidence="1 2">TMW21615</strain>
    </source>
</reference>
<gene>
    <name evidence="1" type="ORF">BHS01_05690</name>
</gene>
<sequence>MIDVFISLGYSCSNRGGQGRPNFTSHSTIASYDLRNWLWVKAKKNITGHDLTIFVYFQTPLEYSKRKNPISLIDRLRYNFTVDKGKSLKGTTSLDFSLRKIDYEYLINTIETRVKKLL</sequence>
<dbReference type="RefSeq" id="WP_109834519.1">
    <property type="nucleotide sequence ID" value="NZ_CP017195.1"/>
</dbReference>
<evidence type="ECO:0000313" key="2">
    <source>
        <dbReference type="Proteomes" id="UP000516280"/>
    </source>
</evidence>
<dbReference type="EMBL" id="CP017195">
    <property type="protein sequence ID" value="QDJ28051.1"/>
    <property type="molecule type" value="Genomic_DNA"/>
</dbReference>
<dbReference type="KEGG" id="lpaa:BHS01_05690"/>
<evidence type="ECO:0000313" key="1">
    <source>
        <dbReference type="EMBL" id="QDJ28051.1"/>
    </source>
</evidence>
<dbReference type="Proteomes" id="UP000516280">
    <property type="component" value="Chromosome"/>
</dbReference>